<dbReference type="PANTHER" id="PTHR47032">
    <property type="entry name" value="UDP-D-XYLOSE:L-FUCOSE ALPHA-1,3-D-XYLOSYLTRANSFERASE-RELATED"/>
    <property type="match status" value="1"/>
</dbReference>
<comment type="similarity">
    <text evidence="1">Belongs to the glycosyltransferase 77 family.</text>
</comment>
<dbReference type="GO" id="GO:0016757">
    <property type="term" value="F:glycosyltransferase activity"/>
    <property type="evidence" value="ECO:0007669"/>
    <property type="project" value="TreeGrafter"/>
</dbReference>
<sequence>MTMNPKSVQSWKLKAVECPFGMLAILLHQIQLCITGISEMVPYLSEQLTLLLLLVEVQLEELGLQALPLLMATRWPFLRMLTHVAVTVQRRNITIDHVLAPHYQTKPYVLDFHPEELLYPDAERLQLPAVSIETLRFRRHGRPSKAYRSTLRFLESTLRQPSEGRPIILTMIYGKRLAQHLPKWLLRLKAFGHLSHTLVFCLDSDSAEACRRAHSNRRGCVQGSLQTTANKFHMMSVILNSGFDVLYLDFDVVLMQDPLPHILRHADEAELLLTRDFGGECINIGVVYMKSHPDTALFMQELIRWLWHHPYEFCQKAFAGMMGLEDITWNDQYGNPVGVVPRWGFLDSTNSFATSTVYDASLQGWTGDLQKVVIYHFLDGLGVVDPELAVAGEYMDLFALFYQNPALNLEDTRTPLYDQDERVRKQLLFARQPTPPAQLQPCGHYEVSAYPASWHPNFKAHFSTTLMLETFAKFPWTSRHHKQRPGSSGSGRRLNHGRTFGLFSWNSKKRICSALSCVPVLFLGQLLQRLPSHGVA</sequence>
<gene>
    <name evidence="3" type="ORF">SNAT2548_LOCUS1146</name>
</gene>
<dbReference type="PANTHER" id="PTHR47032:SF1">
    <property type="entry name" value="UDP-D-XYLOSE:L-FUCOSE ALPHA-1,3-D-XYLOSYLTRANSFERASE-RELATED"/>
    <property type="match status" value="1"/>
</dbReference>
<dbReference type="AlphaFoldDB" id="A0A812H504"/>
<name>A0A812H504_9DINO</name>
<protein>
    <recommendedName>
        <fullName evidence="2">Nucleotide-diphospho-sugar transferase domain-containing protein</fullName>
    </recommendedName>
</protein>
<dbReference type="InterPro" id="IPR005069">
    <property type="entry name" value="Nucl-diP-sugar_transferase"/>
</dbReference>
<evidence type="ECO:0000256" key="1">
    <source>
        <dbReference type="ARBA" id="ARBA00007033"/>
    </source>
</evidence>
<evidence type="ECO:0000313" key="4">
    <source>
        <dbReference type="Proteomes" id="UP000604046"/>
    </source>
</evidence>
<dbReference type="InterPro" id="IPR052636">
    <property type="entry name" value="UDP-D-xylose:L-fucose_XylT"/>
</dbReference>
<keyword evidence="4" id="KW-1185">Reference proteome</keyword>
<proteinExistence type="inferred from homology"/>
<evidence type="ECO:0000259" key="2">
    <source>
        <dbReference type="Pfam" id="PF03407"/>
    </source>
</evidence>
<feature type="domain" description="Nucleotide-diphospho-sugar transferase" evidence="2">
    <location>
        <begin position="193"/>
        <end position="310"/>
    </location>
</feature>
<dbReference type="EMBL" id="CAJNDS010000060">
    <property type="protein sequence ID" value="CAE6939217.1"/>
    <property type="molecule type" value="Genomic_DNA"/>
</dbReference>
<organism evidence="3 4">
    <name type="scientific">Symbiodinium natans</name>
    <dbReference type="NCBI Taxonomy" id="878477"/>
    <lineage>
        <taxon>Eukaryota</taxon>
        <taxon>Sar</taxon>
        <taxon>Alveolata</taxon>
        <taxon>Dinophyceae</taxon>
        <taxon>Suessiales</taxon>
        <taxon>Symbiodiniaceae</taxon>
        <taxon>Symbiodinium</taxon>
    </lineage>
</organism>
<dbReference type="InterPro" id="IPR029044">
    <property type="entry name" value="Nucleotide-diphossugar_trans"/>
</dbReference>
<dbReference type="OrthoDB" id="406566at2759"/>
<evidence type="ECO:0000313" key="3">
    <source>
        <dbReference type="EMBL" id="CAE6939217.1"/>
    </source>
</evidence>
<accession>A0A812H504</accession>
<dbReference type="SUPFAM" id="SSF53448">
    <property type="entry name" value="Nucleotide-diphospho-sugar transferases"/>
    <property type="match status" value="1"/>
</dbReference>
<dbReference type="Pfam" id="PF03407">
    <property type="entry name" value="Nucleotid_trans"/>
    <property type="match status" value="1"/>
</dbReference>
<dbReference type="Proteomes" id="UP000604046">
    <property type="component" value="Unassembled WGS sequence"/>
</dbReference>
<comment type="caution">
    <text evidence="3">The sequence shown here is derived from an EMBL/GenBank/DDBJ whole genome shotgun (WGS) entry which is preliminary data.</text>
</comment>
<dbReference type="GO" id="GO:0005794">
    <property type="term" value="C:Golgi apparatus"/>
    <property type="evidence" value="ECO:0007669"/>
    <property type="project" value="TreeGrafter"/>
</dbReference>
<reference evidence="3" key="1">
    <citation type="submission" date="2021-02" db="EMBL/GenBank/DDBJ databases">
        <authorList>
            <person name="Dougan E. K."/>
            <person name="Rhodes N."/>
            <person name="Thang M."/>
            <person name="Chan C."/>
        </authorList>
    </citation>
    <scope>NUCLEOTIDE SEQUENCE</scope>
</reference>